<reference evidence="2 3" key="1">
    <citation type="submission" date="2014-08" db="EMBL/GenBank/DDBJ databases">
        <title>Clostridium innocuum, an unnegligible vancomycin-resistant pathogen causing extra-intestinal infections.</title>
        <authorList>
            <person name="Feng Y."/>
            <person name="Chiu C.-H."/>
        </authorList>
    </citation>
    <scope>NUCLEOTIDE SEQUENCE [LARGE SCALE GENOMIC DNA]</scope>
    <source>
        <strain evidence="2 3">AN88</strain>
    </source>
</reference>
<dbReference type="Proteomes" id="UP000030008">
    <property type="component" value="Unassembled WGS sequence"/>
</dbReference>
<dbReference type="Pfam" id="PF13302">
    <property type="entry name" value="Acetyltransf_3"/>
    <property type="match status" value="1"/>
</dbReference>
<dbReference type="PROSITE" id="PS51186">
    <property type="entry name" value="GNAT"/>
    <property type="match status" value="1"/>
</dbReference>
<keyword evidence="2" id="KW-0808">Transferase</keyword>
<dbReference type="RefSeq" id="WP_044907134.1">
    <property type="nucleotide sequence ID" value="NZ_JAQCQO010000016.1"/>
</dbReference>
<dbReference type="Gene3D" id="3.40.630.30">
    <property type="match status" value="1"/>
</dbReference>
<evidence type="ECO:0000313" key="2">
    <source>
        <dbReference type="EMBL" id="KGJ51956.1"/>
    </source>
</evidence>
<dbReference type="PANTHER" id="PTHR43415:SF3">
    <property type="entry name" value="GNAT-FAMILY ACETYLTRANSFERASE"/>
    <property type="match status" value="1"/>
</dbReference>
<dbReference type="SUPFAM" id="SSF55729">
    <property type="entry name" value="Acyl-CoA N-acyltransferases (Nat)"/>
    <property type="match status" value="1"/>
</dbReference>
<evidence type="ECO:0000259" key="1">
    <source>
        <dbReference type="PROSITE" id="PS51186"/>
    </source>
</evidence>
<name>A0A099I323_CLOIN</name>
<dbReference type="AlphaFoldDB" id="A0A099I323"/>
<organism evidence="2 3">
    <name type="scientific">Clostridium innocuum</name>
    <dbReference type="NCBI Taxonomy" id="1522"/>
    <lineage>
        <taxon>Bacteria</taxon>
        <taxon>Bacillati</taxon>
        <taxon>Bacillota</taxon>
        <taxon>Clostridia</taxon>
        <taxon>Eubacteriales</taxon>
        <taxon>Clostridiaceae</taxon>
        <taxon>Clostridium</taxon>
    </lineage>
</organism>
<evidence type="ECO:0000313" key="3">
    <source>
        <dbReference type="Proteomes" id="UP000030008"/>
    </source>
</evidence>
<dbReference type="InterPro" id="IPR016181">
    <property type="entry name" value="Acyl_CoA_acyltransferase"/>
</dbReference>
<dbReference type="EMBL" id="JQIF01000092">
    <property type="protein sequence ID" value="KGJ51956.1"/>
    <property type="molecule type" value="Genomic_DNA"/>
</dbReference>
<dbReference type="InterPro" id="IPR000182">
    <property type="entry name" value="GNAT_dom"/>
</dbReference>
<dbReference type="PANTHER" id="PTHR43415">
    <property type="entry name" value="SPERMIDINE N(1)-ACETYLTRANSFERASE"/>
    <property type="match status" value="1"/>
</dbReference>
<protein>
    <submittedName>
        <fullName evidence="2">GNAT family acetyltransferase</fullName>
    </submittedName>
</protein>
<feature type="domain" description="N-acetyltransferase" evidence="1">
    <location>
        <begin position="8"/>
        <end position="168"/>
    </location>
</feature>
<comment type="caution">
    <text evidence="2">The sequence shown here is derived from an EMBL/GenBank/DDBJ whole genome shotgun (WGS) entry which is preliminary data.</text>
</comment>
<accession>A0A099I323</accession>
<dbReference type="GO" id="GO:0016747">
    <property type="term" value="F:acyltransferase activity, transferring groups other than amino-acyl groups"/>
    <property type="evidence" value="ECO:0007669"/>
    <property type="project" value="InterPro"/>
</dbReference>
<gene>
    <name evidence="2" type="ORF">CIAN88_17810</name>
</gene>
<sequence length="176" mass="19964">MLLRYQNLTIRDAVVQDAGQLAQWWNDGRVMAHAGFPNGTGETVQEIAETIKNCDTSHRLLMIEMDDIVIGEMSVRWKADATAAIGIKLCDASRQNKGIGKVLLSMLISSLFHEQGCHRIILYVNLTNTRAQHVYEQLGFTRVRVNENSWTDQLGRQQSSVDYVLYQKDFISYLDG</sequence>
<proteinExistence type="predicted"/>